<dbReference type="EMBL" id="JQIF01000020">
    <property type="protein sequence ID" value="KGJ54232.1"/>
    <property type="molecule type" value="Genomic_DNA"/>
</dbReference>
<organism evidence="9 10">
    <name type="scientific">Clostridium innocuum</name>
    <dbReference type="NCBI Taxonomy" id="1522"/>
    <lineage>
        <taxon>Bacteria</taxon>
        <taxon>Bacillati</taxon>
        <taxon>Bacillota</taxon>
        <taxon>Clostridia</taxon>
        <taxon>Eubacteriales</taxon>
        <taxon>Clostridiaceae</taxon>
        <taxon>Clostridium</taxon>
    </lineage>
</organism>
<feature type="domain" description="Mannose-6-phosphate isomerase cupin" evidence="8">
    <location>
        <begin position="239"/>
        <end position="313"/>
    </location>
</feature>
<feature type="domain" description="Phosphomannose isomerase type I catalytic" evidence="7">
    <location>
        <begin position="7"/>
        <end position="107"/>
    </location>
</feature>
<dbReference type="Pfam" id="PF21621">
    <property type="entry name" value="MPI_cupin_dom"/>
    <property type="match status" value="1"/>
</dbReference>
<feature type="binding site" evidence="5">
    <location>
        <position position="116"/>
    </location>
    <ligand>
        <name>Zn(2+)</name>
        <dbReference type="ChEBI" id="CHEBI:29105"/>
    </ligand>
</feature>
<dbReference type="InterPro" id="IPR014710">
    <property type="entry name" value="RmlC-like_jellyroll"/>
</dbReference>
<keyword evidence="1 5" id="KW-0479">Metal-binding</keyword>
<protein>
    <recommendedName>
        <fullName evidence="3">Phosphohexomutase</fullName>
    </recommendedName>
    <alternativeName>
        <fullName evidence="4">Phosphomannose isomerase</fullName>
    </alternativeName>
</protein>
<evidence type="ECO:0000256" key="3">
    <source>
        <dbReference type="ARBA" id="ARBA00029741"/>
    </source>
</evidence>
<dbReference type="Gene3D" id="2.60.120.10">
    <property type="entry name" value="Jelly Rolls"/>
    <property type="match status" value="2"/>
</dbReference>
<dbReference type="AlphaFoldDB" id="A0A099IAL4"/>
<dbReference type="InterPro" id="IPR051804">
    <property type="entry name" value="Carb_Metab_Reg_Kinase/Isom"/>
</dbReference>
<dbReference type="SUPFAM" id="SSF51182">
    <property type="entry name" value="RmlC-like cupins"/>
    <property type="match status" value="1"/>
</dbReference>
<dbReference type="RefSeq" id="WP_044904423.1">
    <property type="nucleotide sequence ID" value="NZ_JQIF01000020.1"/>
</dbReference>
<evidence type="ECO:0000256" key="4">
    <source>
        <dbReference type="ARBA" id="ARBA00030762"/>
    </source>
</evidence>
<feature type="active site" evidence="6">
    <location>
        <position position="193"/>
    </location>
</feature>
<dbReference type="Pfam" id="PF20511">
    <property type="entry name" value="PMI_typeI_cat"/>
    <property type="match status" value="1"/>
</dbReference>
<gene>
    <name evidence="9" type="ORF">CIAN88_05060</name>
</gene>
<dbReference type="Proteomes" id="UP000030008">
    <property type="component" value="Unassembled WGS sequence"/>
</dbReference>
<dbReference type="GO" id="GO:0005975">
    <property type="term" value="P:carbohydrate metabolic process"/>
    <property type="evidence" value="ECO:0007669"/>
    <property type="project" value="InterPro"/>
</dbReference>
<evidence type="ECO:0000259" key="7">
    <source>
        <dbReference type="Pfam" id="PF20511"/>
    </source>
</evidence>
<feature type="binding site" evidence="5">
    <location>
        <position position="99"/>
    </location>
    <ligand>
        <name>Zn(2+)</name>
        <dbReference type="ChEBI" id="CHEBI:29105"/>
    </ligand>
</feature>
<accession>A0A099IAL4</accession>
<keyword evidence="9" id="KW-0413">Isomerase</keyword>
<dbReference type="InterPro" id="IPR011051">
    <property type="entry name" value="RmlC_Cupin_sf"/>
</dbReference>
<evidence type="ECO:0000313" key="10">
    <source>
        <dbReference type="Proteomes" id="UP000030008"/>
    </source>
</evidence>
<reference evidence="9 10" key="1">
    <citation type="submission" date="2014-08" db="EMBL/GenBank/DDBJ databases">
        <title>Clostridium innocuum, an unnegligible vancomycin-resistant pathogen causing extra-intestinal infections.</title>
        <authorList>
            <person name="Feng Y."/>
            <person name="Chiu C.-H."/>
        </authorList>
    </citation>
    <scope>NUCLEOTIDE SEQUENCE [LARGE SCALE GENOMIC DNA]</scope>
    <source>
        <strain evidence="9 10">AN88</strain>
    </source>
</reference>
<feature type="binding site" evidence="5">
    <location>
        <position position="173"/>
    </location>
    <ligand>
        <name>Zn(2+)</name>
        <dbReference type="ChEBI" id="CHEBI:29105"/>
    </ligand>
</feature>
<evidence type="ECO:0000256" key="2">
    <source>
        <dbReference type="ARBA" id="ARBA00022833"/>
    </source>
</evidence>
<name>A0A099IAL4_CLOIN</name>
<dbReference type="InterPro" id="IPR014628">
    <property type="entry name" value="Man6P_isomerase_Firm_short"/>
</dbReference>
<comment type="caution">
    <text evidence="9">The sequence shown here is derived from an EMBL/GenBank/DDBJ whole genome shotgun (WGS) entry which is preliminary data.</text>
</comment>
<evidence type="ECO:0000256" key="1">
    <source>
        <dbReference type="ARBA" id="ARBA00022723"/>
    </source>
</evidence>
<dbReference type="PIRSF" id="PIRSF036894">
    <property type="entry name" value="PMI_Firm_short"/>
    <property type="match status" value="1"/>
</dbReference>
<dbReference type="InterPro" id="IPR046457">
    <property type="entry name" value="PMI_typeI_cat"/>
</dbReference>
<dbReference type="GO" id="GO:0004476">
    <property type="term" value="F:mannose-6-phosphate isomerase activity"/>
    <property type="evidence" value="ECO:0007669"/>
    <property type="project" value="InterPro"/>
</dbReference>
<evidence type="ECO:0000256" key="6">
    <source>
        <dbReference type="PIRSR" id="PIRSR036894-2"/>
    </source>
</evidence>
<dbReference type="GO" id="GO:0008270">
    <property type="term" value="F:zinc ion binding"/>
    <property type="evidence" value="ECO:0007669"/>
    <property type="project" value="InterPro"/>
</dbReference>
<dbReference type="PANTHER" id="PTHR42742">
    <property type="entry name" value="TRANSCRIPTIONAL REPRESSOR MPRA"/>
    <property type="match status" value="1"/>
</dbReference>
<evidence type="ECO:0000259" key="8">
    <source>
        <dbReference type="Pfam" id="PF21621"/>
    </source>
</evidence>
<evidence type="ECO:0000256" key="5">
    <source>
        <dbReference type="PIRSR" id="PIRSR036894-1"/>
    </source>
</evidence>
<keyword evidence="2 5" id="KW-0862">Zinc</keyword>
<evidence type="ECO:0000313" key="9">
    <source>
        <dbReference type="EMBL" id="KGJ54232.1"/>
    </source>
</evidence>
<proteinExistence type="predicted"/>
<sequence>MSDEILFLHSPLKEKIYGGTKIQKTFGFDEAANQKIGEYWAISAHENGMSIISNGTYKNHSLKEVYKQHRELFHNAKEERFPLLIKINEITRPVSVQVHPDDIYAEKYENDLGKAEFCLYLDVDDGTKLIRGHTANTKEEFKELALAGKWGQLLRRTPVKAGDCVFTPAGIVHGVEGKMLLAEVQQSSDVTYRIYDYDNTEPDGTPRKLHLEKALDVICFPHKEPKMNIRDELHGNNHILQYISNEFFRITRYEIQESETISNETYSLCLILSGEGHIHIKDESYFLKAGQGFIVTSSCTSFRLIGSMDILISEPGHV</sequence>
<dbReference type="CDD" id="cd07010">
    <property type="entry name" value="cupin_PMI_type_I_N_bac"/>
    <property type="match status" value="1"/>
</dbReference>
<comment type="cofactor">
    <cofactor evidence="5">
        <name>Zn(2+)</name>
        <dbReference type="ChEBI" id="CHEBI:29105"/>
    </cofactor>
    <text evidence="5">Binds 1 zinc ion per subunit.</text>
</comment>
<dbReference type="InterPro" id="IPR049071">
    <property type="entry name" value="MPI_cupin_dom"/>
</dbReference>
<dbReference type="PANTHER" id="PTHR42742:SF3">
    <property type="entry name" value="FRUCTOKINASE"/>
    <property type="match status" value="1"/>
</dbReference>